<organism evidence="1 2">
    <name type="scientific">Rotaria magnacalcarata</name>
    <dbReference type="NCBI Taxonomy" id="392030"/>
    <lineage>
        <taxon>Eukaryota</taxon>
        <taxon>Metazoa</taxon>
        <taxon>Spiralia</taxon>
        <taxon>Gnathifera</taxon>
        <taxon>Rotifera</taxon>
        <taxon>Eurotatoria</taxon>
        <taxon>Bdelloidea</taxon>
        <taxon>Philodinida</taxon>
        <taxon>Philodinidae</taxon>
        <taxon>Rotaria</taxon>
    </lineage>
</organism>
<evidence type="ECO:0000313" key="1">
    <source>
        <dbReference type="EMBL" id="CAF4369170.1"/>
    </source>
</evidence>
<comment type="caution">
    <text evidence="1">The sequence shown here is derived from an EMBL/GenBank/DDBJ whole genome shotgun (WGS) entry which is preliminary data.</text>
</comment>
<name>A0A820MA06_9BILA</name>
<dbReference type="AlphaFoldDB" id="A0A820MA06"/>
<gene>
    <name evidence="1" type="ORF">OVN521_LOCUS33413</name>
</gene>
<dbReference type="Proteomes" id="UP000663866">
    <property type="component" value="Unassembled WGS sequence"/>
</dbReference>
<reference evidence="1" key="1">
    <citation type="submission" date="2021-02" db="EMBL/GenBank/DDBJ databases">
        <authorList>
            <person name="Nowell W R."/>
        </authorList>
    </citation>
    <scope>NUCLEOTIDE SEQUENCE</scope>
</reference>
<feature type="non-terminal residue" evidence="1">
    <location>
        <position position="1"/>
    </location>
</feature>
<keyword evidence="2" id="KW-1185">Reference proteome</keyword>
<sequence>QATTSDILLPSFGVATTINPLENGDQKPEHWL</sequence>
<feature type="non-terminal residue" evidence="1">
    <location>
        <position position="32"/>
    </location>
</feature>
<evidence type="ECO:0000313" key="2">
    <source>
        <dbReference type="Proteomes" id="UP000663866"/>
    </source>
</evidence>
<accession>A0A820MA06</accession>
<proteinExistence type="predicted"/>
<protein>
    <submittedName>
        <fullName evidence="1">Uncharacterized protein</fullName>
    </submittedName>
</protein>
<dbReference type="EMBL" id="CAJOBG010035085">
    <property type="protein sequence ID" value="CAF4369170.1"/>
    <property type="molecule type" value="Genomic_DNA"/>
</dbReference>